<proteinExistence type="predicted"/>
<evidence type="ECO:0000313" key="2">
    <source>
        <dbReference type="EMBL" id="PZO53217.1"/>
    </source>
</evidence>
<keyword evidence="1" id="KW-1133">Transmembrane helix</keyword>
<comment type="caution">
    <text evidence="2">The sequence shown here is derived from an EMBL/GenBank/DDBJ whole genome shotgun (WGS) entry which is preliminary data.</text>
</comment>
<feature type="transmembrane region" description="Helical" evidence="1">
    <location>
        <begin position="88"/>
        <end position="107"/>
    </location>
</feature>
<organism evidence="2 3">
    <name type="scientific">Phormidesmis priestleyi</name>
    <dbReference type="NCBI Taxonomy" id="268141"/>
    <lineage>
        <taxon>Bacteria</taxon>
        <taxon>Bacillati</taxon>
        <taxon>Cyanobacteriota</taxon>
        <taxon>Cyanophyceae</taxon>
        <taxon>Leptolyngbyales</taxon>
        <taxon>Leptolyngbyaceae</taxon>
        <taxon>Phormidesmis</taxon>
    </lineage>
</organism>
<evidence type="ECO:0000313" key="3">
    <source>
        <dbReference type="Proteomes" id="UP000249794"/>
    </source>
</evidence>
<reference evidence="2 3" key="2">
    <citation type="submission" date="2018-06" db="EMBL/GenBank/DDBJ databases">
        <title>Metagenomic assembly of (sub)arctic Cyanobacteria and their associated microbiome from non-axenic cultures.</title>
        <authorList>
            <person name="Baurain D."/>
        </authorList>
    </citation>
    <scope>NUCLEOTIDE SEQUENCE [LARGE SCALE GENOMIC DNA]</scope>
    <source>
        <strain evidence="2">ULC027bin1</strain>
    </source>
</reference>
<feature type="transmembrane region" description="Helical" evidence="1">
    <location>
        <begin position="119"/>
        <end position="142"/>
    </location>
</feature>
<reference evidence="3" key="1">
    <citation type="submission" date="2018-04" db="EMBL/GenBank/DDBJ databases">
        <authorList>
            <person name="Cornet L."/>
        </authorList>
    </citation>
    <scope>NUCLEOTIDE SEQUENCE [LARGE SCALE GENOMIC DNA]</scope>
</reference>
<keyword evidence="1" id="KW-0472">Membrane</keyword>
<evidence type="ECO:0000256" key="1">
    <source>
        <dbReference type="SAM" id="Phobius"/>
    </source>
</evidence>
<dbReference type="AlphaFoldDB" id="A0A2W4XBL7"/>
<name>A0A2W4XBL7_9CYAN</name>
<protein>
    <submittedName>
        <fullName evidence="2">Uncharacterized protein</fullName>
    </submittedName>
</protein>
<dbReference type="EMBL" id="QBMP01000133">
    <property type="protein sequence ID" value="PZO53217.1"/>
    <property type="molecule type" value="Genomic_DNA"/>
</dbReference>
<feature type="transmembrane region" description="Helical" evidence="1">
    <location>
        <begin position="20"/>
        <end position="38"/>
    </location>
</feature>
<keyword evidence="1" id="KW-0812">Transmembrane</keyword>
<dbReference type="Proteomes" id="UP000249794">
    <property type="component" value="Unassembled WGS sequence"/>
</dbReference>
<gene>
    <name evidence="2" type="ORF">DCF15_12960</name>
</gene>
<sequence>MRLHFKDQFMARSPALKIRIYLHLVPILGVIPSLWTLYGSSETGSGGYGSSRHRDPVAAASGKGDADGVSEFAAKALENSQVRAASRLSVVMGVGCVSALALLGAGASTQASQLANLRFLMASSFVGSGYFIVSLVLMFRIAKDKSIRLPGVSQLSRRLPNR</sequence>
<accession>A0A2W4XBL7</accession>